<feature type="compositionally biased region" description="Low complexity" evidence="9">
    <location>
        <begin position="1"/>
        <end position="17"/>
    </location>
</feature>
<dbReference type="Proteomes" id="UP000299102">
    <property type="component" value="Unassembled WGS sequence"/>
</dbReference>
<evidence type="ECO:0000256" key="7">
    <source>
        <dbReference type="ARBA" id="ARBA00022786"/>
    </source>
</evidence>
<evidence type="ECO:0000256" key="6">
    <source>
        <dbReference type="ARBA" id="ARBA00022737"/>
    </source>
</evidence>
<feature type="domain" description="SH3" evidence="10">
    <location>
        <begin position="252"/>
        <end position="311"/>
    </location>
</feature>
<feature type="compositionally biased region" description="Low complexity" evidence="9">
    <location>
        <begin position="577"/>
        <end position="601"/>
    </location>
</feature>
<evidence type="ECO:0000256" key="3">
    <source>
        <dbReference type="ARBA" id="ARBA00012483"/>
    </source>
</evidence>
<organism evidence="11 12">
    <name type="scientific">Eumeta variegata</name>
    <name type="common">Bagworm moth</name>
    <name type="synonym">Eumeta japonica</name>
    <dbReference type="NCBI Taxonomy" id="151549"/>
    <lineage>
        <taxon>Eukaryota</taxon>
        <taxon>Metazoa</taxon>
        <taxon>Ecdysozoa</taxon>
        <taxon>Arthropoda</taxon>
        <taxon>Hexapoda</taxon>
        <taxon>Insecta</taxon>
        <taxon>Pterygota</taxon>
        <taxon>Neoptera</taxon>
        <taxon>Endopterygota</taxon>
        <taxon>Lepidoptera</taxon>
        <taxon>Glossata</taxon>
        <taxon>Ditrysia</taxon>
        <taxon>Tineoidea</taxon>
        <taxon>Psychidae</taxon>
        <taxon>Oiketicinae</taxon>
        <taxon>Eumeta</taxon>
    </lineage>
</organism>
<dbReference type="CDD" id="cd11787">
    <property type="entry name" value="SH3_SH3RF_2"/>
    <property type="match status" value="1"/>
</dbReference>
<dbReference type="SUPFAM" id="SSF50044">
    <property type="entry name" value="SH3-domain"/>
    <property type="match status" value="4"/>
</dbReference>
<feature type="compositionally biased region" description="Basic and acidic residues" evidence="9">
    <location>
        <begin position="962"/>
        <end position="974"/>
    </location>
</feature>
<keyword evidence="7" id="KW-0833">Ubl conjugation pathway</keyword>
<evidence type="ECO:0000256" key="2">
    <source>
        <dbReference type="ARBA" id="ARBA00004906"/>
    </source>
</evidence>
<dbReference type="InterPro" id="IPR035816">
    <property type="entry name" value="SH3RF1/SH3RF3_SH3_4"/>
</dbReference>
<dbReference type="PROSITE" id="PS50002">
    <property type="entry name" value="SH3"/>
    <property type="match status" value="4"/>
</dbReference>
<dbReference type="GO" id="GO:0016567">
    <property type="term" value="P:protein ubiquitination"/>
    <property type="evidence" value="ECO:0007669"/>
    <property type="project" value="UniProtKB-UniPathway"/>
</dbReference>
<dbReference type="CDD" id="cd11785">
    <property type="entry name" value="SH3_SH3RF_C"/>
    <property type="match status" value="1"/>
</dbReference>
<evidence type="ECO:0000256" key="4">
    <source>
        <dbReference type="ARBA" id="ARBA00022443"/>
    </source>
</evidence>
<protein>
    <recommendedName>
        <fullName evidence="3">RING-type E3 ubiquitin transferase</fullName>
        <ecNumber evidence="3">2.3.2.27</ecNumber>
    </recommendedName>
</protein>
<feature type="region of interest" description="Disordered" evidence="9">
    <location>
        <begin position="383"/>
        <end position="409"/>
    </location>
</feature>
<dbReference type="SMART" id="SM00326">
    <property type="entry name" value="SH3"/>
    <property type="match status" value="4"/>
</dbReference>
<feature type="region of interest" description="Disordered" evidence="9">
    <location>
        <begin position="664"/>
        <end position="705"/>
    </location>
</feature>
<feature type="compositionally biased region" description="Polar residues" evidence="9">
    <location>
        <begin position="61"/>
        <end position="70"/>
    </location>
</feature>
<dbReference type="OrthoDB" id="2163411at2759"/>
<comment type="caution">
    <text evidence="11">The sequence shown here is derived from an EMBL/GenBank/DDBJ whole genome shotgun (WGS) entry which is preliminary data.</text>
</comment>
<feature type="domain" description="SH3" evidence="10">
    <location>
        <begin position="314"/>
        <end position="376"/>
    </location>
</feature>
<evidence type="ECO:0000256" key="5">
    <source>
        <dbReference type="ARBA" id="ARBA00022679"/>
    </source>
</evidence>
<feature type="compositionally biased region" description="Polar residues" evidence="9">
    <location>
        <begin position="773"/>
        <end position="790"/>
    </location>
</feature>
<accession>A0A4C1TDG8</accession>
<dbReference type="Pfam" id="PF00018">
    <property type="entry name" value="SH3_1"/>
    <property type="match status" value="2"/>
</dbReference>
<feature type="compositionally biased region" description="Polar residues" evidence="9">
    <location>
        <begin position="664"/>
        <end position="673"/>
    </location>
</feature>
<feature type="region of interest" description="Disordered" evidence="9">
    <location>
        <begin position="758"/>
        <end position="829"/>
    </location>
</feature>
<feature type="compositionally biased region" description="Polar residues" evidence="9">
    <location>
        <begin position="951"/>
        <end position="961"/>
    </location>
</feature>
<dbReference type="EMBL" id="BGZK01000052">
    <property type="protein sequence ID" value="GBP12549.1"/>
    <property type="molecule type" value="Genomic_DNA"/>
</dbReference>
<feature type="compositionally biased region" description="Basic residues" evidence="9">
    <location>
        <begin position="758"/>
        <end position="772"/>
    </location>
</feature>
<comment type="catalytic activity">
    <reaction evidence="1">
        <text>S-ubiquitinyl-[E2 ubiquitin-conjugating enzyme]-L-cysteine + [acceptor protein]-L-lysine = [E2 ubiquitin-conjugating enzyme]-L-cysteine + N(6)-ubiquitinyl-[acceptor protein]-L-lysine.</text>
        <dbReference type="EC" id="2.3.2.27"/>
    </reaction>
</comment>
<dbReference type="InterPro" id="IPR050384">
    <property type="entry name" value="Endophilin_SH3RF"/>
</dbReference>
<dbReference type="PANTHER" id="PTHR14167:SF51">
    <property type="entry name" value="RING-TYPE E3 UBIQUITIN TRANSFERASE"/>
    <property type="match status" value="1"/>
</dbReference>
<evidence type="ECO:0000256" key="9">
    <source>
        <dbReference type="SAM" id="MobiDB-lite"/>
    </source>
</evidence>
<dbReference type="Pfam" id="PF14604">
    <property type="entry name" value="SH3_9"/>
    <property type="match status" value="1"/>
</dbReference>
<evidence type="ECO:0000259" key="10">
    <source>
        <dbReference type="PROSITE" id="PS50002"/>
    </source>
</evidence>
<dbReference type="Gene3D" id="2.30.30.40">
    <property type="entry name" value="SH3 Domains"/>
    <property type="match status" value="4"/>
</dbReference>
<dbReference type="PANTHER" id="PTHR14167">
    <property type="entry name" value="SH3 DOMAIN-CONTAINING"/>
    <property type="match status" value="1"/>
</dbReference>
<dbReference type="Pfam" id="PF07653">
    <property type="entry name" value="SH3_2"/>
    <property type="match status" value="1"/>
</dbReference>
<evidence type="ECO:0000256" key="8">
    <source>
        <dbReference type="PROSITE-ProRule" id="PRU00192"/>
    </source>
</evidence>
<evidence type="ECO:0000313" key="11">
    <source>
        <dbReference type="EMBL" id="GBP12549.1"/>
    </source>
</evidence>
<sequence length="1183" mass="130735">MSRVSSVGRRQGRGTTSERSSYEDSRGHEEFSTEKGEHYSRTKDCKERSFTSDLPHPVCPGSSSANILDDNNSDVEFKSISSDSDEFSPQENTPHLINQAEFNDLVRDLQLSRSKAELLGSRLQQWNLLLPDTKVTFSETEAKFTQNFSKRSLKAVLLHNGNKKPSIPIGHAVNCKESYETMRTLINLIKYKEHKWKVCGDLKVIGMLVGLQGGYTKYCCFLCLWDSRAKQHHYASGHGQQQQTTRAAADNKVPPHGRAIHDYISKEQGDLSFKKGETILFQKRLDPFWYQGECSGRSGVFPITYVQVIVPLPIPMALCKALYDFRMSAPDEEGCLAFDKGAIITVHRRVDENWAEGRLEDRVGIFPIAFVELNQSARQLMNSPTVNRSVPPLPDSAHTRQPPEHRNHGQHAYTNRLYQHMSLSTLAGGQQTNYQHTTSMSQSHPNYYQNIQNHSPQTSLVQQQALVSQPIAQHAISTISQGGLITTTAVPRNIMEPKHTKPSVDLIHFTNIHTKGTVGLQSINPRIGETYENRLRAVKYDYNTTPVHHKTESNIRTHEHLPVSVANFNTNNISSDSSSGVNTPVGVSSTTTPNTSSNTSTCESADPSLPSSPENNTERNSTVISTNANQNTTENDQDRVAATNDSADTSLNASIGLLSLSESSTATNTSLNVSLPPAESPKMNTSASSNKNHNQGVDTSTESTSKVNIDSRIYGTPSSSKNQISGLRAPDSLLNFGLGLQAALSPSHGKDVAFVSRNHREHHHREKEKRHSLTPSTHLQGQDQQTSQNRHSAEILATSLLDHTPEARGERERDRDRRRRRSRSNERPLPAAYVALYPYRPQKPDELELKKGGVYIVSERCRDGWYKGRSERTQRAGVFPGNYVAPVATHRPKYDKVCASANATAKPTQTTPRGEQPTTAVGAPLPPDAPPRAPSPNGLGQPLSYPWSAGFQPQMQVQAQQKSEKTKERIKQEKSSISSGVSLMKRLAAMKKCKSPPPVGYSMDNPVFEDGPGTSLMLNFATNAASHPVHVRSGSCPSQLLRALPAGAEGGSGGAGGHRAVASQRARAKERPSVLGTLVDHHAYGRHTPRCAESPWPGQHRKSQSLDVTAARRDRHTHTQSVKERFRCIVPYPPNSEYELELKVDDIVMVHRKRGDGWYKGTLQRTGRTGLFPASFVQSCPAE</sequence>
<feature type="compositionally biased region" description="Basic and acidic residues" evidence="9">
    <location>
        <begin position="803"/>
        <end position="815"/>
    </location>
</feature>
<keyword evidence="4 8" id="KW-0728">SH3 domain</keyword>
<dbReference type="AlphaFoldDB" id="A0A4C1TDG8"/>
<dbReference type="InterPro" id="IPR001452">
    <property type="entry name" value="SH3_domain"/>
</dbReference>
<feature type="compositionally biased region" description="Polar residues" evidence="9">
    <location>
        <begin position="682"/>
        <end position="705"/>
    </location>
</feature>
<reference evidence="11 12" key="1">
    <citation type="journal article" date="2019" name="Commun. Biol.">
        <title>The bagworm genome reveals a unique fibroin gene that provides high tensile strength.</title>
        <authorList>
            <person name="Kono N."/>
            <person name="Nakamura H."/>
            <person name="Ohtoshi R."/>
            <person name="Tomita M."/>
            <person name="Numata K."/>
            <person name="Arakawa K."/>
        </authorList>
    </citation>
    <scope>NUCLEOTIDE SEQUENCE [LARGE SCALE GENOMIC DNA]</scope>
</reference>
<feature type="compositionally biased region" description="Polar residues" evidence="9">
    <location>
        <begin position="609"/>
        <end position="634"/>
    </location>
</feature>
<proteinExistence type="predicted"/>
<feature type="compositionally biased region" description="Basic and acidic residues" evidence="9">
    <location>
        <begin position="397"/>
        <end position="407"/>
    </location>
</feature>
<dbReference type="STRING" id="151549.A0A4C1TDG8"/>
<dbReference type="FunFam" id="2.30.30.40:FF:000001">
    <property type="entry name" value="Sorbin and SH3 domain-containing protein 1 isoform 2"/>
    <property type="match status" value="1"/>
</dbReference>
<comment type="pathway">
    <text evidence="2">Protein modification; protein ubiquitination.</text>
</comment>
<feature type="compositionally biased region" description="Polar residues" evidence="9">
    <location>
        <begin position="903"/>
        <end position="919"/>
    </location>
</feature>
<keyword evidence="5" id="KW-0808">Transferase</keyword>
<feature type="domain" description="SH3" evidence="10">
    <location>
        <begin position="828"/>
        <end position="889"/>
    </location>
</feature>
<name>A0A4C1TDG8_EUMVA</name>
<dbReference type="EC" id="2.3.2.27" evidence="3"/>
<gene>
    <name evidence="11" type="primary">sh3rf1</name>
    <name evidence="11" type="ORF">EVAR_10220_1</name>
</gene>
<evidence type="ECO:0000256" key="1">
    <source>
        <dbReference type="ARBA" id="ARBA00000900"/>
    </source>
</evidence>
<feature type="compositionally biased region" description="Pro residues" evidence="9">
    <location>
        <begin position="924"/>
        <end position="934"/>
    </location>
</feature>
<feature type="region of interest" description="Disordered" evidence="9">
    <location>
        <begin position="1090"/>
        <end position="1119"/>
    </location>
</feature>
<feature type="region of interest" description="Disordered" evidence="9">
    <location>
        <begin position="1"/>
        <end position="70"/>
    </location>
</feature>
<feature type="region of interest" description="Disordered" evidence="9">
    <location>
        <begin position="574"/>
        <end position="637"/>
    </location>
</feature>
<feature type="region of interest" description="Disordered" evidence="9">
    <location>
        <begin position="903"/>
        <end position="979"/>
    </location>
</feature>
<feature type="compositionally biased region" description="Basic and acidic residues" evidence="9">
    <location>
        <begin position="20"/>
        <end position="50"/>
    </location>
</feature>
<keyword evidence="6" id="KW-0677">Repeat</keyword>
<dbReference type="InterPro" id="IPR036028">
    <property type="entry name" value="SH3-like_dom_sf"/>
</dbReference>
<dbReference type="UniPathway" id="UPA00143"/>
<feature type="domain" description="SH3" evidence="10">
    <location>
        <begin position="1121"/>
        <end position="1182"/>
    </location>
</feature>
<dbReference type="GO" id="GO:0061630">
    <property type="term" value="F:ubiquitin protein ligase activity"/>
    <property type="evidence" value="ECO:0007669"/>
    <property type="project" value="UniProtKB-EC"/>
</dbReference>
<keyword evidence="12" id="KW-1185">Reference proteome</keyword>
<evidence type="ECO:0000313" key="12">
    <source>
        <dbReference type="Proteomes" id="UP000299102"/>
    </source>
</evidence>